<feature type="compositionally biased region" description="Basic and acidic residues" evidence="1">
    <location>
        <begin position="109"/>
        <end position="119"/>
    </location>
</feature>
<evidence type="ECO:0000313" key="3">
    <source>
        <dbReference type="EMBL" id="MDF8264215.1"/>
    </source>
</evidence>
<dbReference type="RefSeq" id="WP_275239299.1">
    <property type="nucleotide sequence ID" value="NZ_JARFJC010000039.1"/>
</dbReference>
<organism evidence="3 4">
    <name type="scientific">Luteipulveratus flavus</name>
    <dbReference type="NCBI Taxonomy" id="3031728"/>
    <lineage>
        <taxon>Bacteria</taxon>
        <taxon>Bacillati</taxon>
        <taxon>Actinomycetota</taxon>
        <taxon>Actinomycetes</taxon>
        <taxon>Micrococcales</taxon>
        <taxon>Dermacoccaceae</taxon>
        <taxon>Luteipulveratus</taxon>
    </lineage>
</organism>
<keyword evidence="2" id="KW-0732">Signal</keyword>
<feature type="region of interest" description="Disordered" evidence="1">
    <location>
        <begin position="25"/>
        <end position="81"/>
    </location>
</feature>
<dbReference type="PROSITE" id="PS51257">
    <property type="entry name" value="PROKAR_LIPOPROTEIN"/>
    <property type="match status" value="1"/>
</dbReference>
<feature type="region of interest" description="Disordered" evidence="1">
    <location>
        <begin position="96"/>
        <end position="125"/>
    </location>
</feature>
<evidence type="ECO:0000313" key="4">
    <source>
        <dbReference type="Proteomes" id="UP001528912"/>
    </source>
</evidence>
<evidence type="ECO:0000256" key="1">
    <source>
        <dbReference type="SAM" id="MobiDB-lite"/>
    </source>
</evidence>
<dbReference type="EMBL" id="JAROAV010000026">
    <property type="protein sequence ID" value="MDF8264215.1"/>
    <property type="molecule type" value="Genomic_DNA"/>
</dbReference>
<name>A0ABT6C5P3_9MICO</name>
<accession>A0ABT6C5P3</accession>
<comment type="caution">
    <text evidence="3">The sequence shown here is derived from an EMBL/GenBank/DDBJ whole genome shotgun (WGS) entry which is preliminary data.</text>
</comment>
<evidence type="ECO:0008006" key="5">
    <source>
        <dbReference type="Google" id="ProtNLM"/>
    </source>
</evidence>
<gene>
    <name evidence="3" type="ORF">P4R38_08180</name>
</gene>
<evidence type="ECO:0000256" key="2">
    <source>
        <dbReference type="SAM" id="SignalP"/>
    </source>
</evidence>
<feature type="chain" id="PRO_5045368875" description="Lipoprotein" evidence="2">
    <location>
        <begin position="26"/>
        <end position="280"/>
    </location>
</feature>
<proteinExistence type="predicted"/>
<reference evidence="3 4" key="1">
    <citation type="submission" date="2023-03" db="EMBL/GenBank/DDBJ databases">
        <title>YIM 133296 draft genome.</title>
        <authorList>
            <person name="Xiong L."/>
        </authorList>
    </citation>
    <scope>NUCLEOTIDE SEQUENCE [LARGE SCALE GENOMIC DNA]</scope>
    <source>
        <strain evidence="3 4">YIM 133296</strain>
    </source>
</reference>
<sequence length="280" mass="28331">MRHVTRSRAATTLAAVLVLTLGACKDEGPSVSAPTAPASVPSASTSSAPEASTSSTSPAGPTSSSGSSAPSASSSGTPAGTSASAVVAASRTSSLGATSASVRTVVPKKSQDISTRGRLDGSNQEVTVQTSAKGRATVRRVGTASWVKGDDRFWSGVQASPSDRKAALGRWLPLGGEQSDQGITGTSLLTEYWDAVADLPLAQGTVAATTYAGRPALQVSVGSGFMLTVTPDPKHLPLQSRTTEQTYTFSEWDAVPGYSPPPSTQLVPAAAARNLSRSLG</sequence>
<feature type="compositionally biased region" description="Low complexity" evidence="1">
    <location>
        <begin position="29"/>
        <end position="81"/>
    </location>
</feature>
<keyword evidence="4" id="KW-1185">Reference proteome</keyword>
<feature type="signal peptide" evidence="2">
    <location>
        <begin position="1"/>
        <end position="25"/>
    </location>
</feature>
<dbReference type="Proteomes" id="UP001528912">
    <property type="component" value="Unassembled WGS sequence"/>
</dbReference>
<protein>
    <recommendedName>
        <fullName evidence="5">Lipoprotein</fullName>
    </recommendedName>
</protein>